<name>A0A6H2GSK5_9BACL</name>
<reference evidence="3 4" key="1">
    <citation type="submission" date="2020-04" db="EMBL/GenBank/DDBJ databases">
        <title>Novel Paenibacillus strain UniB2 isolated from commercial digestive syrup.</title>
        <authorList>
            <person name="Thorat V."/>
            <person name="Kirdat K."/>
            <person name="Tiwarekar B."/>
            <person name="Yadav A."/>
        </authorList>
    </citation>
    <scope>NUCLEOTIDE SEQUENCE [LARGE SCALE GENOMIC DNA]</scope>
    <source>
        <strain evidence="3 4">UniB2</strain>
    </source>
</reference>
<dbReference type="KEGG" id="palr:HGI30_01595"/>
<dbReference type="Proteomes" id="UP000502136">
    <property type="component" value="Chromosome"/>
</dbReference>
<proteinExistence type="predicted"/>
<sequence>MGKTKLVAAAQDYFLRPGMSRFLEAAWKRYEGLGRVGGKAVVRELTPEECDALNGFFGMYLRPGQEAGFRLELFESELLQSPFACTLAELHERLYEEPLLSRADRELVRRQSWQALFMATERRLQAEGQDIPKHISQWWARVRAGDGAGYRTLKELWGRGEALASEALLHATLAWRRLGWLDGETIKPIRKPVLAAEVSGNPHALDLNQPAGRLFFQALLSVSYPGEIKDVPDRAAETGQPSRGADDFDADALDTESDLSREVLRNLDTLAAREVYRRWGVLDDDFSSYVHVFYSGRHQGRWAPRGEVWTLAQVESMSELPPVTELYVVENPAVYASLIESSAPVYGEGQDGPRSGAAPMLLCTSGPASAAALRLLDLYVRSGRLQGSIHYSGDYDGKGIAMANVLWRRHGACFSPWRFDSETYGTAVQGMIAGGLSFSLEECRQLMKLRAEWQPALSAKLLEGKRKLFQEELLPLLEADWRQAQSKREAENR</sequence>
<dbReference type="InterPro" id="IPR024465">
    <property type="entry name" value="DUF2399"/>
</dbReference>
<dbReference type="AlphaFoldDB" id="A0A6H2GSK5"/>
<dbReference type="InterPro" id="IPR024466">
    <property type="entry name" value="CHP02679_N"/>
</dbReference>
<feature type="domain" description="Conserved hypothetical protein CHP02679 N terminus" evidence="2">
    <location>
        <begin position="37"/>
        <end position="293"/>
    </location>
</feature>
<gene>
    <name evidence="3" type="ORF">HGI30_01595</name>
</gene>
<dbReference type="RefSeq" id="WP_168906090.1">
    <property type="nucleotide sequence ID" value="NZ_CP051428.1"/>
</dbReference>
<protein>
    <submittedName>
        <fullName evidence="3">DUF2399 domain-containing protein</fullName>
    </submittedName>
</protein>
<evidence type="ECO:0000313" key="3">
    <source>
        <dbReference type="EMBL" id="QJC50411.1"/>
    </source>
</evidence>
<feature type="domain" description="DUF2399" evidence="1">
    <location>
        <begin position="310"/>
        <end position="480"/>
    </location>
</feature>
<evidence type="ECO:0000313" key="4">
    <source>
        <dbReference type="Proteomes" id="UP000502136"/>
    </source>
</evidence>
<evidence type="ECO:0000259" key="1">
    <source>
        <dbReference type="Pfam" id="PF09664"/>
    </source>
</evidence>
<dbReference type="Pfam" id="PF11796">
    <property type="entry name" value="DUF3323"/>
    <property type="match status" value="1"/>
</dbReference>
<organism evidence="3 4">
    <name type="scientific">Paenibacillus albicereus</name>
    <dbReference type="NCBI Taxonomy" id="2726185"/>
    <lineage>
        <taxon>Bacteria</taxon>
        <taxon>Bacillati</taxon>
        <taxon>Bacillota</taxon>
        <taxon>Bacilli</taxon>
        <taxon>Bacillales</taxon>
        <taxon>Paenibacillaceae</taxon>
        <taxon>Paenibacillus</taxon>
    </lineage>
</organism>
<evidence type="ECO:0000259" key="2">
    <source>
        <dbReference type="Pfam" id="PF11796"/>
    </source>
</evidence>
<keyword evidence="4" id="KW-1185">Reference proteome</keyword>
<dbReference type="Pfam" id="PF09664">
    <property type="entry name" value="DUF2399"/>
    <property type="match status" value="1"/>
</dbReference>
<dbReference type="EMBL" id="CP051428">
    <property type="protein sequence ID" value="QJC50411.1"/>
    <property type="molecule type" value="Genomic_DNA"/>
</dbReference>
<accession>A0A6H2GSK5</accession>